<sequence>MEQDFDFVALFQILNEYKFGVNQNYFLVAFSGIICGELNDDSKQFKKDWKTEIENGGAISEDSAKQILRRKMQLASKYRTYLKECQLTTDSMKMDISDMISKYLNNDDKLHKRLTELVLNTNNKALVKEKNRLLSYEDFNTFLSELILLCARKLSEGTHLSGTTNNKKLEFEQAKAQPIFSGQRIVFIPDQELEDHERNPNEHYLEKFKPELNTGLSIENKVRKNTDKHWSKSIEADENEIIHFQINVQNRGDVRINNILVGELKVNNLVVRNILPDNLIYIKGSTVLYNSTNPNSIPVNDDLMSDTGMNIGGYNSRANAFIRFSAKVGRAVYFPSSGINKFTNIVQVSNQINSIYDNAHVIAHKPFEFDEES</sequence>
<evidence type="ECO:0008006" key="3">
    <source>
        <dbReference type="Google" id="ProtNLM"/>
    </source>
</evidence>
<protein>
    <recommendedName>
        <fullName evidence="3">DUF11 domain-containing protein</fullName>
    </recommendedName>
</protein>
<organism evidence="1 2">
    <name type="scientific">Enterococcus larvae</name>
    <dbReference type="NCBI Taxonomy" id="2794352"/>
    <lineage>
        <taxon>Bacteria</taxon>
        <taxon>Bacillati</taxon>
        <taxon>Bacillota</taxon>
        <taxon>Bacilli</taxon>
        <taxon>Lactobacillales</taxon>
        <taxon>Enterococcaceae</taxon>
        <taxon>Enterococcus</taxon>
    </lineage>
</organism>
<proteinExistence type="predicted"/>
<gene>
    <name evidence="1" type="ORF">I6N96_07695</name>
</gene>
<name>A0ABS4CJ03_9ENTE</name>
<comment type="caution">
    <text evidence="1">The sequence shown here is derived from an EMBL/GenBank/DDBJ whole genome shotgun (WGS) entry which is preliminary data.</text>
</comment>
<evidence type="ECO:0000313" key="1">
    <source>
        <dbReference type="EMBL" id="MBP1046163.1"/>
    </source>
</evidence>
<reference evidence="1 2" key="1">
    <citation type="submission" date="2020-12" db="EMBL/GenBank/DDBJ databases">
        <title>Vagococcus allomyrinae sp. nov. and Enterococcus lavae sp. nov., isolated from the larvae of Allomyrina dichotoma.</title>
        <authorList>
            <person name="Lee S.D."/>
        </authorList>
    </citation>
    <scope>NUCLEOTIDE SEQUENCE [LARGE SCALE GENOMIC DNA]</scope>
    <source>
        <strain evidence="1 2">BWM-S5</strain>
    </source>
</reference>
<dbReference type="Proteomes" id="UP000673375">
    <property type="component" value="Unassembled WGS sequence"/>
</dbReference>
<accession>A0ABS4CJ03</accession>
<evidence type="ECO:0000313" key="2">
    <source>
        <dbReference type="Proteomes" id="UP000673375"/>
    </source>
</evidence>
<dbReference type="RefSeq" id="WP_209556983.1">
    <property type="nucleotide sequence ID" value="NZ_JAEDXU010000003.1"/>
</dbReference>
<keyword evidence="2" id="KW-1185">Reference proteome</keyword>
<dbReference type="EMBL" id="JAEDXU010000003">
    <property type="protein sequence ID" value="MBP1046163.1"/>
    <property type="molecule type" value="Genomic_DNA"/>
</dbReference>